<comment type="caution">
    <text evidence="6">The sequence shown here is derived from an EMBL/GenBank/DDBJ whole genome shotgun (WGS) entry which is preliminary data.</text>
</comment>
<protein>
    <submittedName>
        <fullName evidence="6">BlaI/MecI/CopY family transcriptional regulator</fullName>
    </submittedName>
</protein>
<gene>
    <name evidence="6" type="ORF">IAB08_03120</name>
</gene>
<comment type="similarity">
    <text evidence="1">Belongs to the BlaI transcriptional regulatory family.</text>
</comment>
<name>A0A9D9DRP6_9BACT</name>
<dbReference type="EMBL" id="JADIMZ010000040">
    <property type="protein sequence ID" value="MBO8432273.1"/>
    <property type="molecule type" value="Genomic_DNA"/>
</dbReference>
<dbReference type="Pfam" id="PF03965">
    <property type="entry name" value="Penicillinase_R"/>
    <property type="match status" value="1"/>
</dbReference>
<evidence type="ECO:0000313" key="7">
    <source>
        <dbReference type="Proteomes" id="UP000823612"/>
    </source>
</evidence>
<evidence type="ECO:0000256" key="4">
    <source>
        <dbReference type="ARBA" id="ARBA00023163"/>
    </source>
</evidence>
<evidence type="ECO:0000256" key="5">
    <source>
        <dbReference type="SAM" id="MobiDB-lite"/>
    </source>
</evidence>
<sequence>MKSNMTKKEEEVMEMLWKHGPMSVAQLLEKYSEPKPHFNTVSTMVRSLEKKGFVDHKAEGVSYHYFAKVSEAEYGKGFIKNIIHRYMDNSYMSAVSMFVEEEKISVEELKKMIADIEKNEGTPKNGKRPAKASKKQAR</sequence>
<dbReference type="Proteomes" id="UP000823612">
    <property type="component" value="Unassembled WGS sequence"/>
</dbReference>
<evidence type="ECO:0000256" key="3">
    <source>
        <dbReference type="ARBA" id="ARBA00023125"/>
    </source>
</evidence>
<dbReference type="InterPro" id="IPR036388">
    <property type="entry name" value="WH-like_DNA-bd_sf"/>
</dbReference>
<feature type="compositionally biased region" description="Basic residues" evidence="5">
    <location>
        <begin position="125"/>
        <end position="138"/>
    </location>
</feature>
<accession>A0A9D9DRP6</accession>
<evidence type="ECO:0000256" key="1">
    <source>
        <dbReference type="ARBA" id="ARBA00011046"/>
    </source>
</evidence>
<reference evidence="6" key="1">
    <citation type="submission" date="2020-10" db="EMBL/GenBank/DDBJ databases">
        <authorList>
            <person name="Gilroy R."/>
        </authorList>
    </citation>
    <scope>NUCLEOTIDE SEQUENCE</scope>
    <source>
        <strain evidence="6">2889</strain>
    </source>
</reference>
<dbReference type="AlphaFoldDB" id="A0A9D9DRP6"/>
<feature type="region of interest" description="Disordered" evidence="5">
    <location>
        <begin position="115"/>
        <end position="138"/>
    </location>
</feature>
<dbReference type="GO" id="GO:0045892">
    <property type="term" value="P:negative regulation of DNA-templated transcription"/>
    <property type="evidence" value="ECO:0007669"/>
    <property type="project" value="InterPro"/>
</dbReference>
<proteinExistence type="inferred from homology"/>
<keyword evidence="4" id="KW-0804">Transcription</keyword>
<dbReference type="PIRSF" id="PIRSF019455">
    <property type="entry name" value="CopR_AtkY"/>
    <property type="match status" value="1"/>
</dbReference>
<keyword evidence="3" id="KW-0238">DNA-binding</keyword>
<reference evidence="6" key="2">
    <citation type="journal article" date="2021" name="PeerJ">
        <title>Extensive microbial diversity within the chicken gut microbiome revealed by metagenomics and culture.</title>
        <authorList>
            <person name="Gilroy R."/>
            <person name="Ravi A."/>
            <person name="Getino M."/>
            <person name="Pursley I."/>
            <person name="Horton D.L."/>
            <person name="Alikhan N.F."/>
            <person name="Baker D."/>
            <person name="Gharbi K."/>
            <person name="Hall N."/>
            <person name="Watson M."/>
            <person name="Adriaenssens E.M."/>
            <person name="Foster-Nyarko E."/>
            <person name="Jarju S."/>
            <person name="Secka A."/>
            <person name="Antonio M."/>
            <person name="Oren A."/>
            <person name="Chaudhuri R.R."/>
            <person name="La Ragione R."/>
            <person name="Hildebrand F."/>
            <person name="Pallen M.J."/>
        </authorList>
    </citation>
    <scope>NUCLEOTIDE SEQUENCE</scope>
    <source>
        <strain evidence="6">2889</strain>
    </source>
</reference>
<keyword evidence="2" id="KW-0805">Transcription regulation</keyword>
<dbReference type="InterPro" id="IPR005650">
    <property type="entry name" value="BlaI_family"/>
</dbReference>
<dbReference type="SUPFAM" id="SSF46785">
    <property type="entry name" value="Winged helix' DNA-binding domain"/>
    <property type="match status" value="1"/>
</dbReference>
<dbReference type="Gene3D" id="1.10.10.10">
    <property type="entry name" value="Winged helix-like DNA-binding domain superfamily/Winged helix DNA-binding domain"/>
    <property type="match status" value="1"/>
</dbReference>
<dbReference type="GO" id="GO:0003677">
    <property type="term" value="F:DNA binding"/>
    <property type="evidence" value="ECO:0007669"/>
    <property type="project" value="UniProtKB-KW"/>
</dbReference>
<organism evidence="6 7">
    <name type="scientific">Candidatus Pullibacteroides excrementavium</name>
    <dbReference type="NCBI Taxonomy" id="2840905"/>
    <lineage>
        <taxon>Bacteria</taxon>
        <taxon>Pseudomonadati</taxon>
        <taxon>Bacteroidota</taxon>
        <taxon>Bacteroidia</taxon>
        <taxon>Bacteroidales</taxon>
        <taxon>Candidatus Pullibacteroides</taxon>
    </lineage>
</organism>
<evidence type="ECO:0000256" key="2">
    <source>
        <dbReference type="ARBA" id="ARBA00023015"/>
    </source>
</evidence>
<evidence type="ECO:0000313" key="6">
    <source>
        <dbReference type="EMBL" id="MBO8432273.1"/>
    </source>
</evidence>
<dbReference type="InterPro" id="IPR036390">
    <property type="entry name" value="WH_DNA-bd_sf"/>
</dbReference>